<organism evidence="1 2">
    <name type="scientific">Pseudonocardia spirodelae</name>
    <dbReference type="NCBI Taxonomy" id="3133431"/>
    <lineage>
        <taxon>Bacteria</taxon>
        <taxon>Bacillati</taxon>
        <taxon>Actinomycetota</taxon>
        <taxon>Actinomycetes</taxon>
        <taxon>Pseudonocardiales</taxon>
        <taxon>Pseudonocardiaceae</taxon>
        <taxon>Pseudonocardia</taxon>
    </lineage>
</organism>
<name>A0ABU8T795_9PSEU</name>
<dbReference type="Proteomes" id="UP001364211">
    <property type="component" value="Unassembled WGS sequence"/>
</dbReference>
<dbReference type="EMBL" id="JBBJUP010000009">
    <property type="protein sequence ID" value="MEJ8279826.1"/>
    <property type="molecule type" value="Genomic_DNA"/>
</dbReference>
<dbReference type="RefSeq" id="WP_340290193.1">
    <property type="nucleotide sequence ID" value="NZ_JBBJUP010000009.1"/>
</dbReference>
<protein>
    <submittedName>
        <fullName evidence="1">Uncharacterized protein</fullName>
    </submittedName>
</protein>
<proteinExistence type="predicted"/>
<gene>
    <name evidence="1" type="ORF">WJX68_12855</name>
</gene>
<reference evidence="1 2" key="1">
    <citation type="submission" date="2024-03" db="EMBL/GenBank/DDBJ databases">
        <title>Draft genome sequence of Pseudonocardia sp. DW16-2.</title>
        <authorList>
            <person name="Duangmal K."/>
        </authorList>
    </citation>
    <scope>NUCLEOTIDE SEQUENCE [LARGE SCALE GENOMIC DNA]</scope>
    <source>
        <strain evidence="1 2">DW16-2</strain>
    </source>
</reference>
<keyword evidence="2" id="KW-1185">Reference proteome</keyword>
<sequence length="122" mass="12010">MSDALVVLGTAPSDAGAPGTAASAAADLLAGAGTVFVFPQAESTALFYAEAWRVERVVPRDAVARIAARCGGGPAVLLVEGDPAADPALGSVLDGLSRAVPGLVVTTPGTRVAPPHRSPLIG</sequence>
<accession>A0ABU8T795</accession>
<evidence type="ECO:0000313" key="1">
    <source>
        <dbReference type="EMBL" id="MEJ8279826.1"/>
    </source>
</evidence>
<evidence type="ECO:0000313" key="2">
    <source>
        <dbReference type="Proteomes" id="UP001364211"/>
    </source>
</evidence>
<comment type="caution">
    <text evidence="1">The sequence shown here is derived from an EMBL/GenBank/DDBJ whole genome shotgun (WGS) entry which is preliminary data.</text>
</comment>